<organism evidence="3 5">
    <name type="scientific">Polaribacter dokdonensis DSW-5</name>
    <dbReference type="NCBI Taxonomy" id="1300348"/>
    <lineage>
        <taxon>Bacteria</taxon>
        <taxon>Pseudomonadati</taxon>
        <taxon>Bacteroidota</taxon>
        <taxon>Flavobacteriia</taxon>
        <taxon>Flavobacteriales</taxon>
        <taxon>Flavobacteriaceae</taxon>
    </lineage>
</organism>
<evidence type="ECO:0000313" key="6">
    <source>
        <dbReference type="Proteomes" id="UP000183071"/>
    </source>
</evidence>
<reference evidence="4 6" key="2">
    <citation type="submission" date="2016-10" db="EMBL/GenBank/DDBJ databases">
        <authorList>
            <person name="Varghese N."/>
            <person name="Submissions S."/>
        </authorList>
    </citation>
    <scope>NUCLEOTIDE SEQUENCE [LARGE SCALE GENOMIC DNA]</scope>
    <source>
        <strain evidence="4 6">DSW-5</strain>
    </source>
</reference>
<proteinExistence type="predicted"/>
<reference evidence="3 5" key="1">
    <citation type="submission" date="2015-07" db="EMBL/GenBank/DDBJ databases">
        <title>Genome of Polaribacter dokdonenesis DSW-5, isolated from seawater off Dokdo in Korea.</title>
        <authorList>
            <person name="Yoon K."/>
            <person name="Song J.Y."/>
            <person name="Kim J.F."/>
        </authorList>
    </citation>
    <scope>NUCLEOTIDE SEQUENCE [LARGE SCALE GENOMIC DNA]</scope>
    <source>
        <strain evidence="3 5">DSW-5</strain>
    </source>
</reference>
<dbReference type="PROSITE" id="PS51257">
    <property type="entry name" value="PROKAR_LIPOPROTEIN"/>
    <property type="match status" value="1"/>
</dbReference>
<dbReference type="PATRIC" id="fig|1300348.6.peg.1005"/>
<dbReference type="Proteomes" id="UP000183071">
    <property type="component" value="Unassembled WGS sequence"/>
</dbReference>
<feature type="coiled-coil region" evidence="1">
    <location>
        <begin position="99"/>
        <end position="155"/>
    </location>
</feature>
<sequence>MKTIKRFTAILAMASIVLVACDAKKEKEYNLDLNDGTSVFYNSNDEDALRINGWTSFNATNETLKGLQETDFDLPMTSLENLNDPIANLSNSIPTSLKTEEVIEDIEDVQEEYTKLINEKNEPLDNVKQNMEELVEKFDDLREELNETVEDYITK</sequence>
<evidence type="ECO:0000313" key="3">
    <source>
        <dbReference type="EMBL" id="KOY51445.1"/>
    </source>
</evidence>
<evidence type="ECO:0000313" key="5">
    <source>
        <dbReference type="Proteomes" id="UP000037716"/>
    </source>
</evidence>
<evidence type="ECO:0000256" key="2">
    <source>
        <dbReference type="SAM" id="SignalP"/>
    </source>
</evidence>
<dbReference type="EMBL" id="LGBR01000001">
    <property type="protein sequence ID" value="KOY51445.1"/>
    <property type="molecule type" value="Genomic_DNA"/>
</dbReference>
<accession>A0A0M9CGG8</accession>
<feature type="chain" id="PRO_5005833060" description="Lipoprotein" evidence="2">
    <location>
        <begin position="21"/>
        <end position="155"/>
    </location>
</feature>
<dbReference type="RefSeq" id="WP_053973630.1">
    <property type="nucleotide sequence ID" value="NZ_FNUE01000001.1"/>
</dbReference>
<dbReference type="Proteomes" id="UP000037716">
    <property type="component" value="Unassembled WGS sequence"/>
</dbReference>
<gene>
    <name evidence="3" type="ORF">I602_1005</name>
    <name evidence="4" type="ORF">SAMN05444353_0771</name>
</gene>
<dbReference type="OrthoDB" id="1144672at2"/>
<keyword evidence="6" id="KW-1185">Reference proteome</keyword>
<comment type="caution">
    <text evidence="3">The sequence shown here is derived from an EMBL/GenBank/DDBJ whole genome shotgun (WGS) entry which is preliminary data.</text>
</comment>
<evidence type="ECO:0008006" key="7">
    <source>
        <dbReference type="Google" id="ProtNLM"/>
    </source>
</evidence>
<protein>
    <recommendedName>
        <fullName evidence="7">Lipoprotein</fullName>
    </recommendedName>
</protein>
<evidence type="ECO:0000313" key="4">
    <source>
        <dbReference type="EMBL" id="SEE11196.1"/>
    </source>
</evidence>
<feature type="signal peptide" evidence="2">
    <location>
        <begin position="1"/>
        <end position="20"/>
    </location>
</feature>
<keyword evidence="1" id="KW-0175">Coiled coil</keyword>
<name>A0A0M9CGG8_9FLAO</name>
<evidence type="ECO:0000256" key="1">
    <source>
        <dbReference type="SAM" id="Coils"/>
    </source>
</evidence>
<keyword evidence="2" id="KW-0732">Signal</keyword>
<dbReference type="EMBL" id="FNUE01000001">
    <property type="protein sequence ID" value="SEE11196.1"/>
    <property type="molecule type" value="Genomic_DNA"/>
</dbReference>
<dbReference type="AlphaFoldDB" id="A0A0M9CGG8"/>